<evidence type="ECO:0000313" key="1">
    <source>
        <dbReference type="EMBL" id="SEN73085.1"/>
    </source>
</evidence>
<dbReference type="Proteomes" id="UP000199459">
    <property type="component" value="Unassembled WGS sequence"/>
</dbReference>
<dbReference type="SUPFAM" id="SSF47413">
    <property type="entry name" value="lambda repressor-like DNA-binding domains"/>
    <property type="match status" value="1"/>
</dbReference>
<dbReference type="InterPro" id="IPR010982">
    <property type="entry name" value="Lambda_DNA-bd_dom_sf"/>
</dbReference>
<dbReference type="Gene3D" id="1.10.260.40">
    <property type="entry name" value="lambda repressor-like DNA-binding domains"/>
    <property type="match status" value="1"/>
</dbReference>
<name>A0A1H8IY37_9PROT</name>
<dbReference type="OrthoDB" id="6446140at2"/>
<proteinExistence type="predicted"/>
<protein>
    <submittedName>
        <fullName evidence="1">DNA-binding transcriptional regulator YdaS, prophage-encoded, Cro superfamily</fullName>
    </submittedName>
</protein>
<dbReference type="Pfam" id="PF15943">
    <property type="entry name" value="YdaS_toxin"/>
    <property type="match status" value="1"/>
</dbReference>
<reference evidence="1 2" key="1">
    <citation type="submission" date="2016-10" db="EMBL/GenBank/DDBJ databases">
        <authorList>
            <person name="de Groot N.N."/>
        </authorList>
    </citation>
    <scope>NUCLEOTIDE SEQUENCE [LARGE SCALE GENOMIC DNA]</scope>
    <source>
        <strain evidence="1 2">Nm22</strain>
    </source>
</reference>
<gene>
    <name evidence="1" type="ORF">SAMN05216325_1441</name>
</gene>
<dbReference type="GO" id="GO:0003677">
    <property type="term" value="F:DNA binding"/>
    <property type="evidence" value="ECO:0007669"/>
    <property type="project" value="UniProtKB-KW"/>
</dbReference>
<dbReference type="EMBL" id="FOCP01000044">
    <property type="protein sequence ID" value="SEN73085.1"/>
    <property type="molecule type" value="Genomic_DNA"/>
</dbReference>
<dbReference type="InterPro" id="IPR031856">
    <property type="entry name" value="YdaS_toxin-like"/>
</dbReference>
<dbReference type="AlphaFoldDB" id="A0A1H8IY37"/>
<sequence length="92" mass="10571">MSKYPLQKAIEVAGGQSELAKKINCWFADKRLGKKNLKQQHVYKWINHPSGVPTVPPEYRLAIEEITNRVVTVRSLSHDIYPQEIERNENAA</sequence>
<evidence type="ECO:0000313" key="2">
    <source>
        <dbReference type="Proteomes" id="UP000199459"/>
    </source>
</evidence>
<dbReference type="RefSeq" id="WP_090634866.1">
    <property type="nucleotide sequence ID" value="NZ_FOCP01000044.1"/>
</dbReference>
<keyword evidence="1" id="KW-0238">DNA-binding</keyword>
<organism evidence="1 2">
    <name type="scientific">Nitrosomonas marina</name>
    <dbReference type="NCBI Taxonomy" id="917"/>
    <lineage>
        <taxon>Bacteria</taxon>
        <taxon>Pseudomonadati</taxon>
        <taxon>Pseudomonadota</taxon>
        <taxon>Betaproteobacteria</taxon>
        <taxon>Nitrosomonadales</taxon>
        <taxon>Nitrosomonadaceae</taxon>
        <taxon>Nitrosomonas</taxon>
    </lineage>
</organism>
<accession>A0A1H8IY37</accession>